<proteinExistence type="predicted"/>
<keyword evidence="1" id="KW-1133">Transmembrane helix</keyword>
<reference evidence="2 3" key="1">
    <citation type="submission" date="2019-07" db="EMBL/GenBank/DDBJ databases">
        <title>Whole genome shotgun sequence of Chitinophaga cymbidii NBRC 109752.</title>
        <authorList>
            <person name="Hosoyama A."/>
            <person name="Uohara A."/>
            <person name="Ohji S."/>
            <person name="Ichikawa N."/>
        </authorList>
    </citation>
    <scope>NUCLEOTIDE SEQUENCE [LARGE SCALE GENOMIC DNA]</scope>
    <source>
        <strain evidence="2 3">NBRC 109752</strain>
    </source>
</reference>
<feature type="transmembrane region" description="Helical" evidence="1">
    <location>
        <begin position="141"/>
        <end position="159"/>
    </location>
</feature>
<feature type="transmembrane region" description="Helical" evidence="1">
    <location>
        <begin position="166"/>
        <end position="187"/>
    </location>
</feature>
<keyword evidence="3" id="KW-1185">Reference proteome</keyword>
<keyword evidence="1" id="KW-0472">Membrane</keyword>
<sequence>MEAFPHIRIVLGMILSLSLATLLKAAVKFIQHPHRTKPYWIHMLYAFFIFLELLLFWWWERKLSGILHWTFPAYFFTVCYIMTFYGLASLLFPDDIKDYEGYEDFFYSRRKWFFGLLAITNVFDVADTLLKGVQHFLSLNYPYYLTTSAIDIVLCIVAMKSTNRKFHAFLVTWFILFKLIDIGRIYFYW</sequence>
<feature type="transmembrane region" description="Helical" evidence="1">
    <location>
        <begin position="6"/>
        <end position="27"/>
    </location>
</feature>
<organism evidence="2 3">
    <name type="scientific">Chitinophaga cymbidii</name>
    <dbReference type="NCBI Taxonomy" id="1096750"/>
    <lineage>
        <taxon>Bacteria</taxon>
        <taxon>Pseudomonadati</taxon>
        <taxon>Bacteroidota</taxon>
        <taxon>Chitinophagia</taxon>
        <taxon>Chitinophagales</taxon>
        <taxon>Chitinophagaceae</taxon>
        <taxon>Chitinophaga</taxon>
    </lineage>
</organism>
<feature type="transmembrane region" description="Helical" evidence="1">
    <location>
        <begin position="71"/>
        <end position="92"/>
    </location>
</feature>
<dbReference type="AlphaFoldDB" id="A0A512RP14"/>
<dbReference type="Proteomes" id="UP000321436">
    <property type="component" value="Unassembled WGS sequence"/>
</dbReference>
<evidence type="ECO:0000256" key="1">
    <source>
        <dbReference type="SAM" id="Phobius"/>
    </source>
</evidence>
<dbReference type="RefSeq" id="WP_146864997.1">
    <property type="nucleotide sequence ID" value="NZ_BKAU01000004.1"/>
</dbReference>
<keyword evidence="1" id="KW-0812">Transmembrane</keyword>
<dbReference type="OrthoDB" id="9803673at2"/>
<evidence type="ECO:0000313" key="2">
    <source>
        <dbReference type="EMBL" id="GEP97440.1"/>
    </source>
</evidence>
<accession>A0A512RP14</accession>
<gene>
    <name evidence="2" type="ORF">CCY01nite_37000</name>
</gene>
<feature type="transmembrane region" description="Helical" evidence="1">
    <location>
        <begin position="39"/>
        <end position="59"/>
    </location>
</feature>
<feature type="transmembrane region" description="Helical" evidence="1">
    <location>
        <begin position="112"/>
        <end position="129"/>
    </location>
</feature>
<name>A0A512RP14_9BACT</name>
<comment type="caution">
    <text evidence="2">The sequence shown here is derived from an EMBL/GenBank/DDBJ whole genome shotgun (WGS) entry which is preliminary data.</text>
</comment>
<evidence type="ECO:0000313" key="3">
    <source>
        <dbReference type="Proteomes" id="UP000321436"/>
    </source>
</evidence>
<protein>
    <submittedName>
        <fullName evidence="2">Uncharacterized protein</fullName>
    </submittedName>
</protein>
<dbReference type="EMBL" id="BKAU01000004">
    <property type="protein sequence ID" value="GEP97440.1"/>
    <property type="molecule type" value="Genomic_DNA"/>
</dbReference>